<sequence>MAIELHPFWSLSYSLVEVPSFISQFSWNLCGFNLTLPAHSSSVKASTDLLHLDLLLHRRPMVSVTYII</sequence>
<reference evidence="2" key="1">
    <citation type="submission" date="2013-09" db="EMBL/GenBank/DDBJ databases">
        <title>Corchorus olitorius genome sequencing.</title>
        <authorList>
            <person name="Alam M."/>
            <person name="Haque M.S."/>
            <person name="Islam M.S."/>
            <person name="Emdad E.M."/>
            <person name="Islam M.M."/>
            <person name="Ahmed B."/>
            <person name="Halim A."/>
            <person name="Hossen Q.M.M."/>
            <person name="Hossain M.Z."/>
            <person name="Ahmed R."/>
            <person name="Khan M.M."/>
            <person name="Islam R."/>
            <person name="Rashid M.M."/>
            <person name="Khan S.A."/>
            <person name="Rahman M.S."/>
            <person name="Alam M."/>
            <person name="Yahiya A.S."/>
            <person name="Khan M.S."/>
            <person name="Azam M.S."/>
            <person name="Haque T."/>
            <person name="Lashkar M.Z.H."/>
            <person name="Akhand A.I."/>
            <person name="Morshed G."/>
            <person name="Roy S."/>
            <person name="Uddin K.S."/>
            <person name="Rabeya T."/>
            <person name="Hossain A.S."/>
            <person name="Chowdhury A."/>
            <person name="Snigdha A.R."/>
            <person name="Mortoza M.S."/>
            <person name="Matin S.A."/>
            <person name="Hoque S.M.E."/>
            <person name="Islam M.K."/>
            <person name="Roy D.K."/>
            <person name="Haider R."/>
            <person name="Moosa M.M."/>
            <person name="Elias S.M."/>
            <person name="Hasan A.M."/>
            <person name="Jahan S."/>
            <person name="Shafiuddin M."/>
            <person name="Mahmood N."/>
            <person name="Shommy N.S."/>
        </authorList>
    </citation>
    <scope>NUCLEOTIDE SEQUENCE [LARGE SCALE GENOMIC DNA]</scope>
    <source>
        <strain evidence="2">cv. O-4</strain>
    </source>
</reference>
<name>A0A1R3FX69_9ROSI</name>
<protein>
    <submittedName>
        <fullName evidence="1">Uncharacterized protein</fullName>
    </submittedName>
</protein>
<proteinExistence type="predicted"/>
<evidence type="ECO:0000313" key="1">
    <source>
        <dbReference type="EMBL" id="OMO50385.1"/>
    </source>
</evidence>
<dbReference type="Proteomes" id="UP000187203">
    <property type="component" value="Unassembled WGS sequence"/>
</dbReference>
<comment type="caution">
    <text evidence="1">The sequence shown here is derived from an EMBL/GenBank/DDBJ whole genome shotgun (WGS) entry which is preliminary data.</text>
</comment>
<accession>A0A1R3FX69</accession>
<keyword evidence="2" id="KW-1185">Reference proteome</keyword>
<dbReference type="AlphaFoldDB" id="A0A1R3FX69"/>
<organism evidence="1 2">
    <name type="scientific">Corchorus olitorius</name>
    <dbReference type="NCBI Taxonomy" id="93759"/>
    <lineage>
        <taxon>Eukaryota</taxon>
        <taxon>Viridiplantae</taxon>
        <taxon>Streptophyta</taxon>
        <taxon>Embryophyta</taxon>
        <taxon>Tracheophyta</taxon>
        <taxon>Spermatophyta</taxon>
        <taxon>Magnoliopsida</taxon>
        <taxon>eudicotyledons</taxon>
        <taxon>Gunneridae</taxon>
        <taxon>Pentapetalae</taxon>
        <taxon>rosids</taxon>
        <taxon>malvids</taxon>
        <taxon>Malvales</taxon>
        <taxon>Malvaceae</taxon>
        <taxon>Grewioideae</taxon>
        <taxon>Apeibeae</taxon>
        <taxon>Corchorus</taxon>
    </lineage>
</organism>
<evidence type="ECO:0000313" key="2">
    <source>
        <dbReference type="Proteomes" id="UP000187203"/>
    </source>
</evidence>
<dbReference type="EMBL" id="AWUE01024574">
    <property type="protein sequence ID" value="OMO50385.1"/>
    <property type="molecule type" value="Genomic_DNA"/>
</dbReference>
<gene>
    <name evidence="1" type="ORF">COLO4_38099</name>
</gene>